<dbReference type="Proteomes" id="UP000004641">
    <property type="component" value="Unassembled WGS sequence"/>
</dbReference>
<dbReference type="AlphaFoldDB" id="A0A0H3PKE2"/>
<reference evidence="2 3" key="1">
    <citation type="journal article" date="2011" name="Appl. Environ. Microbiol.">
        <title>Genome signatures of Escherichia coli O157:H7 isolates from the bovine host reservoir.</title>
        <authorList>
            <person name="Eppinger M."/>
            <person name="Mammel M.K."/>
            <person name="Leclerc J.E."/>
            <person name="Ravel J."/>
            <person name="Cebula T.A."/>
        </authorList>
    </citation>
    <scope>NUCLEOTIDE SEQUENCE [LARGE SCALE GENOMIC DNA]</scope>
    <source>
        <strain evidence="2 3">EC869</strain>
    </source>
</reference>
<gene>
    <name evidence="2" type="ORF">ECH7EC869_3773</name>
</gene>
<keyword evidence="1" id="KW-0732">Signal</keyword>
<feature type="signal peptide" evidence="1">
    <location>
        <begin position="1"/>
        <end position="18"/>
    </location>
</feature>
<comment type="caution">
    <text evidence="2">The sequence shown here is derived from an EMBL/GenBank/DDBJ whole genome shotgun (WGS) entry which is preliminary data.</text>
</comment>
<accession>A0A0H3PKE2</accession>
<protein>
    <submittedName>
        <fullName evidence="2">Uncharacterized protein</fullName>
    </submittedName>
</protein>
<dbReference type="EMBL" id="ABHU01000015">
    <property type="protein sequence ID" value="EDU90126.1"/>
    <property type="molecule type" value="Genomic_DNA"/>
</dbReference>
<feature type="chain" id="PRO_5002617116" evidence="1">
    <location>
        <begin position="19"/>
        <end position="118"/>
    </location>
</feature>
<evidence type="ECO:0000256" key="1">
    <source>
        <dbReference type="SAM" id="SignalP"/>
    </source>
</evidence>
<evidence type="ECO:0000313" key="3">
    <source>
        <dbReference type="Proteomes" id="UP000004641"/>
    </source>
</evidence>
<dbReference type="BioCyc" id="ECOL478008-HMP:G76-483605-MONOMER"/>
<dbReference type="RefSeq" id="WP_001038968.1">
    <property type="nucleotide sequence ID" value="NZ_ABHU01000015.1"/>
</dbReference>
<name>A0A0H3PKE2_ECO5C</name>
<organism evidence="2 3">
    <name type="scientific">Escherichia coli O157:H7 (strain EC869)</name>
    <dbReference type="NCBI Taxonomy" id="478008"/>
    <lineage>
        <taxon>Bacteria</taxon>
        <taxon>Pseudomonadati</taxon>
        <taxon>Pseudomonadota</taxon>
        <taxon>Gammaproteobacteria</taxon>
        <taxon>Enterobacterales</taxon>
        <taxon>Enterobacteriaceae</taxon>
        <taxon>Escherichia</taxon>
    </lineage>
</organism>
<proteinExistence type="predicted"/>
<evidence type="ECO:0000313" key="2">
    <source>
        <dbReference type="EMBL" id="EDU90126.1"/>
    </source>
</evidence>
<sequence>MNKNLILAFALFSLPVFAEEDLGPGKYVCDIRISSLDTATQILSKSATVLDNGNNFIVQMPNGDQLYSPDLENVDDGIKQKATIGGVTFIRRPTFNDRFIVEDGNTGFFYKMRNCEKK</sequence>